<evidence type="ECO:0000313" key="2">
    <source>
        <dbReference type="Proteomes" id="UP000440578"/>
    </source>
</evidence>
<evidence type="ECO:0000313" key="1">
    <source>
        <dbReference type="EMBL" id="KAF0314236.1"/>
    </source>
</evidence>
<dbReference type="EMBL" id="VIIS01000038">
    <property type="protein sequence ID" value="KAF0314236.1"/>
    <property type="molecule type" value="Genomic_DNA"/>
</dbReference>
<sequence>MFCGSSESKLESQWALLKLDKGQQIIICSLYRPPRHSEAALFADFTDLEAQLQRVLIDYPRFLCRVENVMKRQESPKSSDGSSAVVCMVPPVLRSPAEPPLLVAQSGRPAEPGAADGAVRRAAAHLTPAGDQDQQPPALPQAPASHLVDGIMSNQHASLAAGHGAYPVYAAYGENL</sequence>
<proteinExistence type="predicted"/>
<accession>A0A6A4X3F4</accession>
<keyword evidence="2" id="KW-1185">Reference proteome</keyword>
<dbReference type="Proteomes" id="UP000440578">
    <property type="component" value="Unassembled WGS sequence"/>
</dbReference>
<reference evidence="1 2" key="1">
    <citation type="submission" date="2019-07" db="EMBL/GenBank/DDBJ databases">
        <title>Draft genome assembly of a fouling barnacle, Amphibalanus amphitrite (Darwin, 1854): The first reference genome for Thecostraca.</title>
        <authorList>
            <person name="Kim W."/>
        </authorList>
    </citation>
    <scope>NUCLEOTIDE SEQUENCE [LARGE SCALE GENOMIC DNA]</scope>
    <source>
        <strain evidence="1">SNU_AA5</strain>
        <tissue evidence="1">Soma without cirri and trophi</tissue>
    </source>
</reference>
<name>A0A6A4X3F4_AMPAM</name>
<dbReference type="AlphaFoldDB" id="A0A6A4X3F4"/>
<organism evidence="1 2">
    <name type="scientific">Amphibalanus amphitrite</name>
    <name type="common">Striped barnacle</name>
    <name type="synonym">Balanus amphitrite</name>
    <dbReference type="NCBI Taxonomy" id="1232801"/>
    <lineage>
        <taxon>Eukaryota</taxon>
        <taxon>Metazoa</taxon>
        <taxon>Ecdysozoa</taxon>
        <taxon>Arthropoda</taxon>
        <taxon>Crustacea</taxon>
        <taxon>Multicrustacea</taxon>
        <taxon>Cirripedia</taxon>
        <taxon>Thoracica</taxon>
        <taxon>Thoracicalcarea</taxon>
        <taxon>Balanomorpha</taxon>
        <taxon>Balanoidea</taxon>
        <taxon>Balanidae</taxon>
        <taxon>Amphibalaninae</taxon>
        <taxon>Amphibalanus</taxon>
    </lineage>
</organism>
<gene>
    <name evidence="1" type="ORF">FJT64_015289</name>
</gene>
<comment type="caution">
    <text evidence="1">The sequence shown here is derived from an EMBL/GenBank/DDBJ whole genome shotgun (WGS) entry which is preliminary data.</text>
</comment>
<protein>
    <submittedName>
        <fullName evidence="1">Uncharacterized protein</fullName>
    </submittedName>
</protein>